<comment type="subcellular location">
    <subcellularLocation>
        <location evidence="1">Cell membrane</location>
        <topology evidence="1">Multi-pass membrane protein</topology>
    </subcellularLocation>
</comment>
<gene>
    <name evidence="19" type="ORF">SAMN04488002_0788</name>
</gene>
<feature type="transmembrane region" description="Helical" evidence="17">
    <location>
        <begin position="27"/>
        <end position="48"/>
    </location>
</feature>
<dbReference type="PROSITE" id="PS50901">
    <property type="entry name" value="FTSK"/>
    <property type="match status" value="1"/>
</dbReference>
<keyword evidence="12 17" id="KW-0472">Membrane</keyword>
<dbReference type="Gene3D" id="3.40.50.300">
    <property type="entry name" value="P-loop containing nucleotide triphosphate hydrolases"/>
    <property type="match status" value="1"/>
</dbReference>
<dbReference type="PANTHER" id="PTHR22683:SF41">
    <property type="entry name" value="DNA TRANSLOCASE FTSK"/>
    <property type="match status" value="1"/>
</dbReference>
<evidence type="ECO:0000256" key="7">
    <source>
        <dbReference type="ARBA" id="ARBA00022741"/>
    </source>
</evidence>
<dbReference type="Proteomes" id="UP000199658">
    <property type="component" value="Unassembled WGS sequence"/>
</dbReference>
<dbReference type="Gene3D" id="3.30.980.40">
    <property type="match status" value="1"/>
</dbReference>
<dbReference type="InterPro" id="IPR027417">
    <property type="entry name" value="P-loop_NTPase"/>
</dbReference>
<evidence type="ECO:0000256" key="8">
    <source>
        <dbReference type="ARBA" id="ARBA00022829"/>
    </source>
</evidence>
<dbReference type="RefSeq" id="WP_090212773.1">
    <property type="nucleotide sequence ID" value="NZ_FOYO01000001.1"/>
</dbReference>
<dbReference type="Gene3D" id="1.10.10.10">
    <property type="entry name" value="Winged helix-like DNA-binding domain superfamily/Winged helix DNA-binding domain"/>
    <property type="match status" value="1"/>
</dbReference>
<keyword evidence="7 16" id="KW-0547">Nucleotide-binding</keyword>
<evidence type="ECO:0000256" key="5">
    <source>
        <dbReference type="ARBA" id="ARBA00022618"/>
    </source>
</evidence>
<dbReference type="InterPro" id="IPR025199">
    <property type="entry name" value="FtsK_4TM"/>
</dbReference>
<dbReference type="SMART" id="SM00843">
    <property type="entry name" value="Ftsk_gamma"/>
    <property type="match status" value="1"/>
</dbReference>
<evidence type="ECO:0000256" key="17">
    <source>
        <dbReference type="SAM" id="Phobius"/>
    </source>
</evidence>
<dbReference type="InterPro" id="IPR002543">
    <property type="entry name" value="FtsK_dom"/>
</dbReference>
<keyword evidence="8" id="KW-0159">Chromosome partition</keyword>
<evidence type="ECO:0000256" key="14">
    <source>
        <dbReference type="ARBA" id="ARBA00024784"/>
    </source>
</evidence>
<evidence type="ECO:0000256" key="6">
    <source>
        <dbReference type="ARBA" id="ARBA00022692"/>
    </source>
</evidence>
<protein>
    <recommendedName>
        <fullName evidence="3">DNA translocase FtsK</fullName>
    </recommendedName>
</protein>
<feature type="domain" description="FtsK" evidence="18">
    <location>
        <begin position="568"/>
        <end position="787"/>
    </location>
</feature>
<dbReference type="InterPro" id="IPR036388">
    <property type="entry name" value="WH-like_DNA-bd_sf"/>
</dbReference>
<keyword evidence="6 17" id="KW-0812">Transmembrane</keyword>
<dbReference type="CDD" id="cd01127">
    <property type="entry name" value="TrwB_TraG_TraD_VirD4"/>
    <property type="match status" value="1"/>
</dbReference>
<evidence type="ECO:0000256" key="4">
    <source>
        <dbReference type="ARBA" id="ARBA00022475"/>
    </source>
</evidence>
<evidence type="ECO:0000256" key="3">
    <source>
        <dbReference type="ARBA" id="ARBA00020887"/>
    </source>
</evidence>
<dbReference type="EMBL" id="FOYO01000001">
    <property type="protein sequence ID" value="SFR36415.1"/>
    <property type="molecule type" value="Genomic_DNA"/>
</dbReference>
<accession>A0A1I6G2H7</accession>
<dbReference type="Pfam" id="PF09397">
    <property type="entry name" value="FtsK_gamma"/>
    <property type="match status" value="1"/>
</dbReference>
<reference evidence="20" key="1">
    <citation type="submission" date="2016-10" db="EMBL/GenBank/DDBJ databases">
        <authorList>
            <person name="Varghese N."/>
            <person name="Submissions S."/>
        </authorList>
    </citation>
    <scope>NUCLEOTIDE SEQUENCE [LARGE SCALE GENOMIC DNA]</scope>
    <source>
        <strain evidence="20">DSM 26921</strain>
    </source>
</reference>
<keyword evidence="5" id="KW-0132">Cell division</keyword>
<dbReference type="InterPro" id="IPR036390">
    <property type="entry name" value="WH_DNA-bd_sf"/>
</dbReference>
<dbReference type="InterPro" id="IPR041027">
    <property type="entry name" value="FtsK_alpha"/>
</dbReference>
<dbReference type="SUPFAM" id="SSF52540">
    <property type="entry name" value="P-loop containing nucleoside triphosphate hydrolases"/>
    <property type="match status" value="1"/>
</dbReference>
<evidence type="ECO:0000256" key="11">
    <source>
        <dbReference type="ARBA" id="ARBA00023125"/>
    </source>
</evidence>
<dbReference type="Pfam" id="PF17854">
    <property type="entry name" value="FtsK_alpha"/>
    <property type="match status" value="1"/>
</dbReference>
<feature type="binding site" evidence="16">
    <location>
        <begin position="585"/>
        <end position="592"/>
    </location>
    <ligand>
        <name>ATP</name>
        <dbReference type="ChEBI" id="CHEBI:30616"/>
    </ligand>
</feature>
<dbReference type="GO" id="GO:0003677">
    <property type="term" value="F:DNA binding"/>
    <property type="evidence" value="ECO:0007669"/>
    <property type="project" value="UniProtKB-KW"/>
</dbReference>
<dbReference type="InterPro" id="IPR050206">
    <property type="entry name" value="FtsK/SpoIIIE/SftA"/>
</dbReference>
<evidence type="ECO:0000259" key="18">
    <source>
        <dbReference type="PROSITE" id="PS50901"/>
    </source>
</evidence>
<keyword evidence="10 17" id="KW-1133">Transmembrane helix</keyword>
<proteinExistence type="inferred from homology"/>
<evidence type="ECO:0000256" key="16">
    <source>
        <dbReference type="PROSITE-ProRule" id="PRU00289"/>
    </source>
</evidence>
<dbReference type="GO" id="GO:0007059">
    <property type="term" value="P:chromosome segregation"/>
    <property type="evidence" value="ECO:0007669"/>
    <property type="project" value="UniProtKB-KW"/>
</dbReference>
<keyword evidence="20" id="KW-1185">Reference proteome</keyword>
<evidence type="ECO:0000256" key="9">
    <source>
        <dbReference type="ARBA" id="ARBA00022840"/>
    </source>
</evidence>
<dbReference type="AlphaFoldDB" id="A0A1I6G2H7"/>
<name>A0A1I6G2H7_9RHOB</name>
<dbReference type="GO" id="GO:0005524">
    <property type="term" value="F:ATP binding"/>
    <property type="evidence" value="ECO:0007669"/>
    <property type="project" value="UniProtKB-UniRule"/>
</dbReference>
<keyword evidence="9 16" id="KW-0067">ATP-binding</keyword>
<evidence type="ECO:0000256" key="2">
    <source>
        <dbReference type="ARBA" id="ARBA00006474"/>
    </source>
</evidence>
<dbReference type="SUPFAM" id="SSF46785">
    <property type="entry name" value="Winged helix' DNA-binding domain"/>
    <property type="match status" value="1"/>
</dbReference>
<keyword evidence="13" id="KW-0131">Cell cycle</keyword>
<dbReference type="GO" id="GO:0005886">
    <property type="term" value="C:plasma membrane"/>
    <property type="evidence" value="ECO:0007669"/>
    <property type="project" value="UniProtKB-SubCell"/>
</dbReference>
<evidence type="ECO:0000313" key="20">
    <source>
        <dbReference type="Proteomes" id="UP000199658"/>
    </source>
</evidence>
<keyword evidence="11" id="KW-0238">DNA-binding</keyword>
<dbReference type="GO" id="GO:0051301">
    <property type="term" value="P:cell division"/>
    <property type="evidence" value="ECO:0007669"/>
    <property type="project" value="UniProtKB-KW"/>
</dbReference>
<comment type="function">
    <text evidence="14">Essential cell division protein that coordinates cell division and chromosome segregation. The N-terminus is involved in assembly of the cell-division machinery. The C-terminus functions as a DNA motor that moves dsDNA in an ATP-dependent manner towards the dif recombination site, which is located within the replication terminus region. Translocation stops specifically at Xer-dif sites, where FtsK interacts with the Xer recombinase, allowing activation of chromosome unlinking by recombination. FtsK orienting polar sequences (KOPS) guide the direction of DNA translocation. FtsK can remove proteins from DNA as it translocates, but translocation stops specifically at XerCD-dif site, thereby preventing removal of XerC and XerD from dif.</text>
</comment>
<evidence type="ECO:0000256" key="13">
    <source>
        <dbReference type="ARBA" id="ARBA00023306"/>
    </source>
</evidence>
<dbReference type="Pfam" id="PF01580">
    <property type="entry name" value="FtsK_SpoIIIE"/>
    <property type="match status" value="1"/>
</dbReference>
<dbReference type="STRING" id="670154.SAMN04488002_0788"/>
<dbReference type="OrthoDB" id="9807790at2"/>
<dbReference type="InterPro" id="IPR018541">
    <property type="entry name" value="Ftsk_gamma"/>
</dbReference>
<evidence type="ECO:0000256" key="10">
    <source>
        <dbReference type="ARBA" id="ARBA00022989"/>
    </source>
</evidence>
<feature type="transmembrane region" description="Helical" evidence="17">
    <location>
        <begin position="108"/>
        <end position="126"/>
    </location>
</feature>
<keyword evidence="4" id="KW-1003">Cell membrane</keyword>
<feature type="transmembrane region" description="Helical" evidence="17">
    <location>
        <begin position="68"/>
        <end position="96"/>
    </location>
</feature>
<evidence type="ECO:0000256" key="1">
    <source>
        <dbReference type="ARBA" id="ARBA00004651"/>
    </source>
</evidence>
<dbReference type="PANTHER" id="PTHR22683">
    <property type="entry name" value="SPORULATION PROTEIN RELATED"/>
    <property type="match status" value="1"/>
</dbReference>
<sequence length="933" mass="102027">MAYQARPRDPFLDSDMQAAIEKRGKELFGLALLAVGVMVTMLLLSYVPEDPSWMSATDEPAKNWLGRFGAYLASPLFIIVGFGAWAIPFVAVVWGLRFVMHAGEDRAVSRLIFAPLAIALASVYASTHVPVSEWTHSFGLGGLFGDTVLGAILGVAPISATFGLKVLAFLVFFGLLFLSLFVLGFDREEIKAAARFMLVGVILTYASIMKLLGSTGKGALFAASKANEVRVQRKEARLSAAAETYQEDAPIAGPSLRRAPVVHAPQPVQEPQIEVEHPAPKPSLLARLPGLKPREPEPQFDDEPAMIHDDIDPEDRIKSKISDVIKNRGRRTKPLEYVEEPAMRAEPQLTRPRGPEPLRIEPMLQAAPESYYADDEEEQLIEQTAAPVLQRASAPLTKPVVQQPVRKPVAPSKRAMAEAQPALQFEDNASKFELPPLNLLTSPSTVERHILSDEALEENARMLEAVLDDYGVKGEIVSVRPGPVVTMYELEPAPGLKASRVIGLSDDIARSMSALSARVSTVPGRTVIGIELPNEKREMVVLREILAARDFGDGNQKLPLALGKDIGGDPIVANLAKMPHLLIAGTTGSGKSVAINTMILSLLYKLTPEECRLIMIDPKMLELSVYDGIPHLLSPVVTDPKKAVVALKWTVGEMEERYRKMSKMGVRNIDGYNSRVKEALGKNELFSRTVQTGFDDETGEPIFETEEFQPETMPYIVVVVDEMADLMMVAGKEIEACIQRLAQMARASGIHLIMATQRPSVDVITGTIKANFPTRISFQVTSKIDSRTILGEMGAEQLLGMGDMLYMAGGSKITRIHGPFVSDEEVEEIVNHLKSFGPPTYMSGVVEGPDEEKSSDIDMVLGLGGNTDGEDALYDTAVQIVLKDRKCSTSYIQRKLAIGYNKAARLVEQMEEEGVVSSANHVGKREILVPEQH</sequence>
<dbReference type="Pfam" id="PF13491">
    <property type="entry name" value="FtsK_4TM"/>
    <property type="match status" value="1"/>
</dbReference>
<feature type="transmembrane region" description="Helical" evidence="17">
    <location>
        <begin position="192"/>
        <end position="212"/>
    </location>
</feature>
<evidence type="ECO:0000313" key="19">
    <source>
        <dbReference type="EMBL" id="SFR36415.1"/>
    </source>
</evidence>
<evidence type="ECO:0000256" key="12">
    <source>
        <dbReference type="ARBA" id="ARBA00023136"/>
    </source>
</evidence>
<organism evidence="19 20">
    <name type="scientific">Litoreibacter janthinus</name>
    <dbReference type="NCBI Taxonomy" id="670154"/>
    <lineage>
        <taxon>Bacteria</taxon>
        <taxon>Pseudomonadati</taxon>
        <taxon>Pseudomonadota</taxon>
        <taxon>Alphaproteobacteria</taxon>
        <taxon>Rhodobacterales</taxon>
        <taxon>Roseobacteraceae</taxon>
        <taxon>Litoreibacter</taxon>
    </lineage>
</organism>
<comment type="similarity">
    <text evidence="2">Belongs to the FtsK/SpoIIIE/SftA family.</text>
</comment>
<evidence type="ECO:0000256" key="15">
    <source>
        <dbReference type="ARBA" id="ARBA00025923"/>
    </source>
</evidence>
<feature type="transmembrane region" description="Helical" evidence="17">
    <location>
        <begin position="166"/>
        <end position="186"/>
    </location>
</feature>
<comment type="subunit">
    <text evidence="15">Homohexamer. Forms a ring that surrounds DNA.</text>
</comment>